<dbReference type="Pfam" id="PF02754">
    <property type="entry name" value="CCG"/>
    <property type="match status" value="2"/>
</dbReference>
<dbReference type="InterPro" id="IPR017896">
    <property type="entry name" value="4Fe4S_Fe-S-bd"/>
</dbReference>
<dbReference type="PROSITE" id="PS51379">
    <property type="entry name" value="4FE4S_FER_2"/>
    <property type="match status" value="2"/>
</dbReference>
<dbReference type="PANTHER" id="PTHR32479:SF20">
    <property type="entry name" value="GLYCOLATE OXIDASE IRON-SULFUR SUBUNIT"/>
    <property type="match status" value="1"/>
</dbReference>
<accession>A0A0F9H454</accession>
<dbReference type="InterPro" id="IPR009051">
    <property type="entry name" value="Helical_ferredxn"/>
</dbReference>
<proteinExistence type="predicted"/>
<reference evidence="7" key="1">
    <citation type="journal article" date="2015" name="Nature">
        <title>Complex archaea that bridge the gap between prokaryotes and eukaryotes.</title>
        <authorList>
            <person name="Spang A."/>
            <person name="Saw J.H."/>
            <person name="Jorgensen S.L."/>
            <person name="Zaremba-Niedzwiedzka K."/>
            <person name="Martijn J."/>
            <person name="Lind A.E."/>
            <person name="van Eijk R."/>
            <person name="Schleper C."/>
            <person name="Guy L."/>
            <person name="Ettema T.J."/>
        </authorList>
    </citation>
    <scope>NUCLEOTIDE SEQUENCE</scope>
</reference>
<dbReference type="AlphaFoldDB" id="A0A0F9H454"/>
<keyword evidence="5" id="KW-0411">Iron-sulfur</keyword>
<protein>
    <recommendedName>
        <fullName evidence="6">4Fe-4S ferredoxin-type domain-containing protein</fullName>
    </recommendedName>
</protein>
<dbReference type="GO" id="GO:0051539">
    <property type="term" value="F:4 iron, 4 sulfur cluster binding"/>
    <property type="evidence" value="ECO:0007669"/>
    <property type="project" value="UniProtKB-KW"/>
</dbReference>
<evidence type="ECO:0000256" key="2">
    <source>
        <dbReference type="ARBA" id="ARBA00022723"/>
    </source>
</evidence>
<dbReference type="GO" id="GO:0046872">
    <property type="term" value="F:metal ion binding"/>
    <property type="evidence" value="ECO:0007669"/>
    <property type="project" value="UniProtKB-KW"/>
</dbReference>
<dbReference type="Pfam" id="PF13183">
    <property type="entry name" value="Fer4_8"/>
    <property type="match status" value="1"/>
</dbReference>
<organism evidence="7">
    <name type="scientific">marine sediment metagenome</name>
    <dbReference type="NCBI Taxonomy" id="412755"/>
    <lineage>
        <taxon>unclassified sequences</taxon>
        <taxon>metagenomes</taxon>
        <taxon>ecological metagenomes</taxon>
    </lineage>
</organism>
<gene>
    <name evidence="7" type="ORF">LCGC14_1750500</name>
</gene>
<sequence>MSKEIDYKDQLYTCNKCGYCLSNCPIYKQTLDETYTARGMLTMAEAAQAGKIDYSPALNERLSTCINCLACADDCPSGLRPFNLIQQTKEKLIEEQGMDIPKRMFCRTIVKNQWLLGKALKWGKTFGQIEGNVPSGAKKNFFRLFDEFLEVEKPKANIGFFVGCAINLWYPQIGVATVKLLTDAGYQVSIPKAQKCCGTPVQTLGDVEAARNLMLDNIKAFSKVDAIVTACASCGLMLKKESARLGIPESFRKKVFDITEFIVDNDIKVQASLKKGRSGKNVKLTYHDPCHLNRGQGISSQPRELIDGIKGSQLVEVENAQECCGGGGTFRLFNQDLALKIAASKIEAVEESAASMLVTSCPGCIMQFDDVFQQRGKGLDVRHVVELLAL</sequence>
<keyword evidence="1" id="KW-0004">4Fe-4S</keyword>
<evidence type="ECO:0000256" key="4">
    <source>
        <dbReference type="ARBA" id="ARBA00023004"/>
    </source>
</evidence>
<feature type="domain" description="4Fe-4S ferredoxin-type" evidence="6">
    <location>
        <begin position="54"/>
        <end position="85"/>
    </location>
</feature>
<dbReference type="InterPro" id="IPR004017">
    <property type="entry name" value="Cys_rich_dom"/>
</dbReference>
<comment type="caution">
    <text evidence="7">The sequence shown here is derived from an EMBL/GenBank/DDBJ whole genome shotgun (WGS) entry which is preliminary data.</text>
</comment>
<dbReference type="PANTHER" id="PTHR32479">
    <property type="entry name" value="GLYCOLATE OXIDASE IRON-SULFUR SUBUNIT"/>
    <property type="match status" value="1"/>
</dbReference>
<dbReference type="SUPFAM" id="SSF46548">
    <property type="entry name" value="alpha-helical ferredoxin"/>
    <property type="match status" value="1"/>
</dbReference>
<name>A0A0F9H454_9ZZZZ</name>
<dbReference type="GO" id="GO:0016491">
    <property type="term" value="F:oxidoreductase activity"/>
    <property type="evidence" value="ECO:0007669"/>
    <property type="project" value="UniProtKB-ARBA"/>
</dbReference>
<keyword evidence="2" id="KW-0479">Metal-binding</keyword>
<keyword evidence="3" id="KW-0677">Repeat</keyword>
<dbReference type="EMBL" id="LAZR01016138">
    <property type="protein sequence ID" value="KKM05795.1"/>
    <property type="molecule type" value="Genomic_DNA"/>
</dbReference>
<dbReference type="PROSITE" id="PS00198">
    <property type="entry name" value="4FE4S_FER_1"/>
    <property type="match status" value="1"/>
</dbReference>
<evidence type="ECO:0000313" key="7">
    <source>
        <dbReference type="EMBL" id="KKM05795.1"/>
    </source>
</evidence>
<dbReference type="InterPro" id="IPR012257">
    <property type="entry name" value="Glc_ox_4Fe-4S"/>
</dbReference>
<dbReference type="InterPro" id="IPR017900">
    <property type="entry name" value="4Fe4S_Fe_S_CS"/>
</dbReference>
<keyword evidence="4" id="KW-0408">Iron</keyword>
<dbReference type="PIRSF" id="PIRSF000139">
    <property type="entry name" value="Glc_ox_4Fe-4S"/>
    <property type="match status" value="1"/>
</dbReference>
<evidence type="ECO:0000256" key="1">
    <source>
        <dbReference type="ARBA" id="ARBA00022485"/>
    </source>
</evidence>
<evidence type="ECO:0000256" key="5">
    <source>
        <dbReference type="ARBA" id="ARBA00023014"/>
    </source>
</evidence>
<evidence type="ECO:0000256" key="3">
    <source>
        <dbReference type="ARBA" id="ARBA00022737"/>
    </source>
</evidence>
<feature type="domain" description="4Fe-4S ferredoxin-type" evidence="6">
    <location>
        <begin position="1"/>
        <end position="34"/>
    </location>
</feature>
<dbReference type="Gene3D" id="1.10.1060.10">
    <property type="entry name" value="Alpha-helical ferredoxin"/>
    <property type="match status" value="1"/>
</dbReference>
<evidence type="ECO:0000259" key="6">
    <source>
        <dbReference type="PROSITE" id="PS51379"/>
    </source>
</evidence>